<evidence type="ECO:0000313" key="1">
    <source>
        <dbReference type="EMBL" id="MFD2115648.1"/>
    </source>
</evidence>
<keyword evidence="2" id="KW-1185">Reference proteome</keyword>
<protein>
    <recommendedName>
        <fullName evidence="3">MafB</fullName>
    </recommendedName>
</protein>
<sequence length="60" mass="6999">MKEVLSTPLKGAKELTKVTMTDKRWLANDGWTKMSKNVNGTEIHYVYNKKTGQFDDFKFK</sequence>
<proteinExistence type="predicted"/>
<name>A0ABW4YJJ3_9BACL</name>
<gene>
    <name evidence="1" type="ORF">ACFSJH_07885</name>
</gene>
<dbReference type="EMBL" id="JBHUHO010000022">
    <property type="protein sequence ID" value="MFD2115648.1"/>
    <property type="molecule type" value="Genomic_DNA"/>
</dbReference>
<dbReference type="RefSeq" id="WP_377771021.1">
    <property type="nucleotide sequence ID" value="NZ_JBHUHO010000022.1"/>
</dbReference>
<accession>A0ABW4YJJ3</accession>
<evidence type="ECO:0000313" key="2">
    <source>
        <dbReference type="Proteomes" id="UP001597362"/>
    </source>
</evidence>
<dbReference type="Proteomes" id="UP001597362">
    <property type="component" value="Unassembled WGS sequence"/>
</dbReference>
<evidence type="ECO:0008006" key="3">
    <source>
        <dbReference type="Google" id="ProtNLM"/>
    </source>
</evidence>
<reference evidence="2" key="1">
    <citation type="journal article" date="2019" name="Int. J. Syst. Evol. Microbiol.">
        <title>The Global Catalogue of Microorganisms (GCM) 10K type strain sequencing project: providing services to taxonomists for standard genome sequencing and annotation.</title>
        <authorList>
            <consortium name="The Broad Institute Genomics Platform"/>
            <consortium name="The Broad Institute Genome Sequencing Center for Infectious Disease"/>
            <person name="Wu L."/>
            <person name="Ma J."/>
        </authorList>
    </citation>
    <scope>NUCLEOTIDE SEQUENCE [LARGE SCALE GENOMIC DNA]</scope>
    <source>
        <strain evidence="2">GH52</strain>
    </source>
</reference>
<comment type="caution">
    <text evidence="1">The sequence shown here is derived from an EMBL/GenBank/DDBJ whole genome shotgun (WGS) entry which is preliminary data.</text>
</comment>
<organism evidence="1 2">
    <name type="scientific">Paenibacillus yanchengensis</name>
    <dbReference type="NCBI Taxonomy" id="2035833"/>
    <lineage>
        <taxon>Bacteria</taxon>
        <taxon>Bacillati</taxon>
        <taxon>Bacillota</taxon>
        <taxon>Bacilli</taxon>
        <taxon>Bacillales</taxon>
        <taxon>Paenibacillaceae</taxon>
        <taxon>Paenibacillus</taxon>
    </lineage>
</organism>